<dbReference type="InterPro" id="IPR006439">
    <property type="entry name" value="HAD-SF_hydro_IA"/>
</dbReference>
<dbReference type="PANTHER" id="PTHR18901">
    <property type="entry name" value="2-DEOXYGLUCOSE-6-PHOSPHATE PHOSPHATASE 2"/>
    <property type="match status" value="1"/>
</dbReference>
<dbReference type="SFLD" id="SFLDG01129">
    <property type="entry name" value="C1.5:_HAD__Beta-PGM__Phosphata"/>
    <property type="match status" value="1"/>
</dbReference>
<dbReference type="NCBIfam" id="TIGR01509">
    <property type="entry name" value="HAD-SF-IA-v3"/>
    <property type="match status" value="1"/>
</dbReference>
<dbReference type="PANTHER" id="PTHR18901:SF38">
    <property type="entry name" value="PSEUDOURIDINE-5'-PHOSPHATASE"/>
    <property type="match status" value="1"/>
</dbReference>
<dbReference type="InterPro" id="IPR023214">
    <property type="entry name" value="HAD_sf"/>
</dbReference>
<dbReference type="Proteomes" id="UP000287352">
    <property type="component" value="Unassembled WGS sequence"/>
</dbReference>
<dbReference type="EMBL" id="BIFR01000002">
    <property type="protein sequence ID" value="GCE16096.1"/>
    <property type="molecule type" value="Genomic_DNA"/>
</dbReference>
<dbReference type="RefSeq" id="WP_126583479.1">
    <property type="nucleotide sequence ID" value="NZ_BIFR01000002.1"/>
</dbReference>
<dbReference type="Gene3D" id="3.40.50.1000">
    <property type="entry name" value="HAD superfamily/HAD-like"/>
    <property type="match status" value="1"/>
</dbReference>
<dbReference type="InterPro" id="IPR041492">
    <property type="entry name" value="HAD_2"/>
</dbReference>
<dbReference type="SFLD" id="SFLDS00003">
    <property type="entry name" value="Haloacid_Dehalogenase"/>
    <property type="match status" value="1"/>
</dbReference>
<dbReference type="InterPro" id="IPR036412">
    <property type="entry name" value="HAD-like_sf"/>
</dbReference>
<keyword evidence="2" id="KW-1185">Reference proteome</keyword>
<gene>
    <name evidence="1" type="ORF">KTT_59550</name>
</gene>
<evidence type="ECO:0000313" key="1">
    <source>
        <dbReference type="EMBL" id="GCE16096.1"/>
    </source>
</evidence>
<accession>A0A402AAM7</accession>
<dbReference type="Pfam" id="PF13419">
    <property type="entry name" value="HAD_2"/>
    <property type="match status" value="1"/>
</dbReference>
<proteinExistence type="predicted"/>
<evidence type="ECO:0000313" key="2">
    <source>
        <dbReference type="Proteomes" id="UP000287352"/>
    </source>
</evidence>
<dbReference type="OrthoDB" id="9797743at2"/>
<protein>
    <submittedName>
        <fullName evidence="1">Hydrolase</fullName>
    </submittedName>
</protein>
<dbReference type="SUPFAM" id="SSF56784">
    <property type="entry name" value="HAD-like"/>
    <property type="match status" value="1"/>
</dbReference>
<dbReference type="SFLD" id="SFLDG01135">
    <property type="entry name" value="C1.5.6:_HAD__Beta-PGM__Phospha"/>
    <property type="match status" value="1"/>
</dbReference>
<sequence>MKKLVIFDHDGLMVNSEQVVFAAMQQMFQKYTYNFTWAYYCTSIGLPVVDAITMYLRDTGIPLTFEEFYLERNERVHALMETELKPMAGLLELLAYLKARDVRMAVSTSGKRDYIQRNLSRYCITDYFSTLVCIDDVQRGKPHPDLFLKTLEVSETEAANAIVLEDSPHGIEAAHRAGIFCIAVPTRGINYQHFHKANLIADSLAEVQKILSFLDA</sequence>
<dbReference type="GO" id="GO:0016787">
    <property type="term" value="F:hydrolase activity"/>
    <property type="evidence" value="ECO:0007669"/>
    <property type="project" value="UniProtKB-KW"/>
</dbReference>
<keyword evidence="1" id="KW-0378">Hydrolase</keyword>
<comment type="caution">
    <text evidence="1">The sequence shown here is derived from an EMBL/GenBank/DDBJ whole genome shotgun (WGS) entry which is preliminary data.</text>
</comment>
<organism evidence="1 2">
    <name type="scientific">Tengunoibacter tsumagoiensis</name>
    <dbReference type="NCBI Taxonomy" id="2014871"/>
    <lineage>
        <taxon>Bacteria</taxon>
        <taxon>Bacillati</taxon>
        <taxon>Chloroflexota</taxon>
        <taxon>Ktedonobacteria</taxon>
        <taxon>Ktedonobacterales</taxon>
        <taxon>Dictyobacteraceae</taxon>
        <taxon>Tengunoibacter</taxon>
    </lineage>
</organism>
<reference evidence="2" key="1">
    <citation type="submission" date="2018-12" db="EMBL/GenBank/DDBJ databases">
        <title>Tengunoibacter tsumagoiensis gen. nov., sp. nov., Dictyobacter kobayashii sp. nov., D. alpinus sp. nov., and D. joshuensis sp. nov. and description of Dictyobacteraceae fam. nov. within the order Ktedonobacterales isolated from Tengu-no-mugimeshi.</title>
        <authorList>
            <person name="Wang C.M."/>
            <person name="Zheng Y."/>
            <person name="Sakai Y."/>
            <person name="Toyoda A."/>
            <person name="Minakuchi Y."/>
            <person name="Abe K."/>
            <person name="Yokota A."/>
            <person name="Yabe S."/>
        </authorList>
    </citation>
    <scope>NUCLEOTIDE SEQUENCE [LARGE SCALE GENOMIC DNA]</scope>
    <source>
        <strain evidence="2">Uno3</strain>
    </source>
</reference>
<name>A0A402AAM7_9CHLR</name>
<dbReference type="InterPro" id="IPR023198">
    <property type="entry name" value="PGP-like_dom2"/>
</dbReference>
<dbReference type="Gene3D" id="1.10.150.240">
    <property type="entry name" value="Putative phosphatase, domain 2"/>
    <property type="match status" value="1"/>
</dbReference>
<dbReference type="AlphaFoldDB" id="A0A402AAM7"/>